<keyword evidence="7 9" id="KW-0472">Membrane</keyword>
<dbReference type="Gene3D" id="2.10.109.10">
    <property type="entry name" value="Umud Fragment, subunit A"/>
    <property type="match status" value="1"/>
</dbReference>
<protein>
    <recommendedName>
        <fullName evidence="9">Signal peptidase I</fullName>
        <ecNumber evidence="9">3.4.21.89</ecNumber>
    </recommendedName>
</protein>
<dbReference type="eggNOG" id="COG0681">
    <property type="taxonomic scope" value="Bacteria"/>
</dbReference>
<feature type="transmembrane region" description="Helical" evidence="9">
    <location>
        <begin position="24"/>
        <end position="41"/>
    </location>
</feature>
<feature type="domain" description="Peptidase S26" evidence="10">
    <location>
        <begin position="33"/>
        <end position="189"/>
    </location>
</feature>
<gene>
    <name evidence="11" type="ORF">GKIL_1718</name>
</gene>
<evidence type="ECO:0000256" key="5">
    <source>
        <dbReference type="ARBA" id="ARBA00022801"/>
    </source>
</evidence>
<dbReference type="STRING" id="1183438.GKIL_1718"/>
<dbReference type="GO" id="GO:0004252">
    <property type="term" value="F:serine-type endopeptidase activity"/>
    <property type="evidence" value="ECO:0007669"/>
    <property type="project" value="InterPro"/>
</dbReference>
<keyword evidence="4 9" id="KW-0812">Transmembrane</keyword>
<reference evidence="11 12" key="1">
    <citation type="journal article" date="2013" name="PLoS ONE">
        <title>Cultivation and Complete Genome Sequencing of Gloeobacter kilaueensis sp. nov., from a Lava Cave in Kilauea Caldera, Hawai'i.</title>
        <authorList>
            <person name="Saw J.H."/>
            <person name="Schatz M."/>
            <person name="Brown M.V."/>
            <person name="Kunkel D.D."/>
            <person name="Foster J.S."/>
            <person name="Shick H."/>
            <person name="Christensen S."/>
            <person name="Hou S."/>
            <person name="Wan X."/>
            <person name="Donachie S.P."/>
        </authorList>
    </citation>
    <scope>NUCLEOTIDE SEQUENCE [LARGE SCALE GENOMIC DNA]</scope>
    <source>
        <strain evidence="12">JS</strain>
    </source>
</reference>
<dbReference type="InterPro" id="IPR036286">
    <property type="entry name" value="LexA/Signal_pep-like_sf"/>
</dbReference>
<evidence type="ECO:0000256" key="4">
    <source>
        <dbReference type="ARBA" id="ARBA00022692"/>
    </source>
</evidence>
<dbReference type="InterPro" id="IPR019533">
    <property type="entry name" value="Peptidase_S26"/>
</dbReference>
<evidence type="ECO:0000256" key="8">
    <source>
        <dbReference type="PIRSR" id="PIRSR600223-1"/>
    </source>
</evidence>
<dbReference type="EMBL" id="CP003587">
    <property type="protein sequence ID" value="AGY57964.1"/>
    <property type="molecule type" value="Genomic_DNA"/>
</dbReference>
<sequence length="198" mass="22241">MPQFLNLVRQHICRQLRFYTQPRIALLSLTIPAIVAALNWFDAAPLYLAPMVRGASMSPIMKPGDHLLVCRWCRPQKGELVLVDNRSPLRERTAAVHRSLASRVNDAQVTFYIKRVAATEGQTPPPYSEKLWNEYRLPVPLSKIRAQLAPTPQKIPAGYVWLLGSNVNSIDSRFWGAVPLNLCKGTVLLVIPTHLSVL</sequence>
<dbReference type="CDD" id="cd06530">
    <property type="entry name" value="S26_SPase_I"/>
    <property type="match status" value="1"/>
</dbReference>
<evidence type="ECO:0000313" key="12">
    <source>
        <dbReference type="Proteomes" id="UP000017396"/>
    </source>
</evidence>
<dbReference type="InterPro" id="IPR000223">
    <property type="entry name" value="Pept_S26A_signal_pept_1"/>
</dbReference>
<accession>U5QK24</accession>
<evidence type="ECO:0000256" key="6">
    <source>
        <dbReference type="ARBA" id="ARBA00022989"/>
    </source>
</evidence>
<evidence type="ECO:0000256" key="1">
    <source>
        <dbReference type="ARBA" id="ARBA00004401"/>
    </source>
</evidence>
<evidence type="ECO:0000256" key="3">
    <source>
        <dbReference type="ARBA" id="ARBA00022670"/>
    </source>
</evidence>
<feature type="active site" evidence="8">
    <location>
        <position position="56"/>
    </location>
</feature>
<evidence type="ECO:0000256" key="9">
    <source>
        <dbReference type="RuleBase" id="RU362042"/>
    </source>
</evidence>
<dbReference type="NCBIfam" id="TIGR02227">
    <property type="entry name" value="sigpep_I_bact"/>
    <property type="match status" value="1"/>
</dbReference>
<feature type="active site" evidence="8">
    <location>
        <position position="114"/>
    </location>
</feature>
<dbReference type="HOGENOM" id="CLU_1376443_0_0_3"/>
<comment type="subcellular location">
    <subcellularLocation>
        <location evidence="1">Cell membrane</location>
        <topology evidence="1">Single-pass type II membrane protein</topology>
    </subcellularLocation>
    <subcellularLocation>
        <location evidence="9">Membrane</location>
        <topology evidence="9">Single-pass type II membrane protein</topology>
    </subcellularLocation>
</comment>
<evidence type="ECO:0000259" key="10">
    <source>
        <dbReference type="Pfam" id="PF10502"/>
    </source>
</evidence>
<dbReference type="RefSeq" id="WP_023173084.1">
    <property type="nucleotide sequence ID" value="NC_022600.1"/>
</dbReference>
<keyword evidence="12" id="KW-1185">Reference proteome</keyword>
<evidence type="ECO:0000256" key="7">
    <source>
        <dbReference type="ARBA" id="ARBA00023136"/>
    </source>
</evidence>
<keyword evidence="5 9" id="KW-0378">Hydrolase</keyword>
<comment type="catalytic activity">
    <reaction evidence="9">
        <text>Cleavage of hydrophobic, N-terminal signal or leader sequences from secreted and periplasmic proteins.</text>
        <dbReference type="EC" id="3.4.21.89"/>
    </reaction>
</comment>
<dbReference type="EC" id="3.4.21.89" evidence="9"/>
<dbReference type="GO" id="GO:0006465">
    <property type="term" value="P:signal peptide processing"/>
    <property type="evidence" value="ECO:0007669"/>
    <property type="project" value="InterPro"/>
</dbReference>
<evidence type="ECO:0000313" key="11">
    <source>
        <dbReference type="EMBL" id="AGY57964.1"/>
    </source>
</evidence>
<dbReference type="Proteomes" id="UP000017396">
    <property type="component" value="Chromosome"/>
</dbReference>
<keyword evidence="3 9" id="KW-0645">Protease</keyword>
<dbReference type="SUPFAM" id="SSF51306">
    <property type="entry name" value="LexA/Signal peptidase"/>
    <property type="match status" value="1"/>
</dbReference>
<dbReference type="PANTHER" id="PTHR46041">
    <property type="entry name" value="MITOCHONDRIAL INNER MEMBRANE PROTEASE SUBUNIT 2"/>
    <property type="match status" value="1"/>
</dbReference>
<dbReference type="PANTHER" id="PTHR46041:SF2">
    <property type="entry name" value="MITOCHONDRIAL INNER MEMBRANE PROTEASE SUBUNIT 2"/>
    <property type="match status" value="1"/>
</dbReference>
<dbReference type="Pfam" id="PF10502">
    <property type="entry name" value="Peptidase_S26"/>
    <property type="match status" value="1"/>
</dbReference>
<organism evidence="11 12">
    <name type="scientific">Gloeobacter kilaueensis (strain ATCC BAA-2537 / CCAP 1431/1 / ULC 316 / JS1)</name>
    <dbReference type="NCBI Taxonomy" id="1183438"/>
    <lineage>
        <taxon>Bacteria</taxon>
        <taxon>Bacillati</taxon>
        <taxon>Cyanobacteriota</taxon>
        <taxon>Cyanophyceae</taxon>
        <taxon>Gloeobacterales</taxon>
        <taxon>Gloeobacteraceae</taxon>
        <taxon>Gloeobacter</taxon>
    </lineage>
</organism>
<dbReference type="InterPro" id="IPR037730">
    <property type="entry name" value="IMP2"/>
</dbReference>
<proteinExistence type="inferred from homology"/>
<evidence type="ECO:0000256" key="2">
    <source>
        <dbReference type="ARBA" id="ARBA00007066"/>
    </source>
</evidence>
<dbReference type="GO" id="GO:0005886">
    <property type="term" value="C:plasma membrane"/>
    <property type="evidence" value="ECO:0007669"/>
    <property type="project" value="UniProtKB-SubCell"/>
</dbReference>
<dbReference type="GO" id="GO:0009003">
    <property type="term" value="F:signal peptidase activity"/>
    <property type="evidence" value="ECO:0007669"/>
    <property type="project" value="UniProtKB-EC"/>
</dbReference>
<comment type="similarity">
    <text evidence="2">Belongs to the peptidase S26 family. IMP2 subfamily.</text>
</comment>
<name>U5QK24_GLOK1</name>
<dbReference type="KEGG" id="glj:GKIL_1718"/>
<dbReference type="AlphaFoldDB" id="U5QK24"/>
<keyword evidence="6 9" id="KW-1133">Transmembrane helix</keyword>